<comment type="caution">
    <text evidence="3">The sequence shown here is derived from an EMBL/GenBank/DDBJ whole genome shotgun (WGS) entry which is preliminary data.</text>
</comment>
<dbReference type="PANTHER" id="PTHR43685">
    <property type="entry name" value="GLYCOSYLTRANSFERASE"/>
    <property type="match status" value="1"/>
</dbReference>
<dbReference type="EMBL" id="BAAATZ010000025">
    <property type="protein sequence ID" value="GAA2733619.1"/>
    <property type="molecule type" value="Genomic_DNA"/>
</dbReference>
<gene>
    <name evidence="3" type="ORF">GCM10010439_54110</name>
</gene>
<dbReference type="Gene3D" id="3.90.550.10">
    <property type="entry name" value="Spore Coat Polysaccharide Biosynthesis Protein SpsA, Chain A"/>
    <property type="match status" value="1"/>
</dbReference>
<protein>
    <recommendedName>
        <fullName evidence="5">Glycosyltransferase involved in cell wall biosynthesis</fullName>
    </recommendedName>
</protein>
<dbReference type="InterPro" id="IPR054028">
    <property type="entry name" value="TarS/TarP_linker"/>
</dbReference>
<accession>A0ABP6GZT9</accession>
<dbReference type="Pfam" id="PF00535">
    <property type="entry name" value="Glycos_transf_2"/>
    <property type="match status" value="1"/>
</dbReference>
<dbReference type="InterPro" id="IPR029044">
    <property type="entry name" value="Nucleotide-diphossugar_trans"/>
</dbReference>
<organism evidence="3 4">
    <name type="scientific">Actinocorallia aurantiaca</name>
    <dbReference type="NCBI Taxonomy" id="46204"/>
    <lineage>
        <taxon>Bacteria</taxon>
        <taxon>Bacillati</taxon>
        <taxon>Actinomycetota</taxon>
        <taxon>Actinomycetes</taxon>
        <taxon>Streptosporangiales</taxon>
        <taxon>Thermomonosporaceae</taxon>
        <taxon>Actinocorallia</taxon>
    </lineage>
</organism>
<evidence type="ECO:0000259" key="2">
    <source>
        <dbReference type="Pfam" id="PF22181"/>
    </source>
</evidence>
<evidence type="ECO:0000313" key="4">
    <source>
        <dbReference type="Proteomes" id="UP001501842"/>
    </source>
</evidence>
<reference evidence="4" key="1">
    <citation type="journal article" date="2019" name="Int. J. Syst. Evol. Microbiol.">
        <title>The Global Catalogue of Microorganisms (GCM) 10K type strain sequencing project: providing services to taxonomists for standard genome sequencing and annotation.</title>
        <authorList>
            <consortium name="The Broad Institute Genomics Platform"/>
            <consortium name="The Broad Institute Genome Sequencing Center for Infectious Disease"/>
            <person name="Wu L."/>
            <person name="Ma J."/>
        </authorList>
    </citation>
    <scope>NUCLEOTIDE SEQUENCE [LARGE SCALE GENOMIC DNA]</scope>
    <source>
        <strain evidence="4">JCM 8201</strain>
    </source>
</reference>
<proteinExistence type="predicted"/>
<keyword evidence="4" id="KW-1185">Reference proteome</keyword>
<name>A0ABP6GZT9_9ACTN</name>
<dbReference type="Pfam" id="PF22181">
    <property type="entry name" value="TarS_linker"/>
    <property type="match status" value="1"/>
</dbReference>
<dbReference type="InterPro" id="IPR001173">
    <property type="entry name" value="Glyco_trans_2-like"/>
</dbReference>
<evidence type="ECO:0000313" key="3">
    <source>
        <dbReference type="EMBL" id="GAA2733619.1"/>
    </source>
</evidence>
<dbReference type="SUPFAM" id="SSF53448">
    <property type="entry name" value="Nucleotide-diphospho-sugar transferases"/>
    <property type="match status" value="1"/>
</dbReference>
<dbReference type="InterPro" id="IPR050834">
    <property type="entry name" value="Glycosyltransf_2"/>
</dbReference>
<dbReference type="RefSeq" id="WP_344454174.1">
    <property type="nucleotide sequence ID" value="NZ_BAAATZ010000025.1"/>
</dbReference>
<evidence type="ECO:0008006" key="5">
    <source>
        <dbReference type="Google" id="ProtNLM"/>
    </source>
</evidence>
<feature type="domain" description="Glycosyltransferase 2-like" evidence="1">
    <location>
        <begin position="7"/>
        <end position="134"/>
    </location>
</feature>
<dbReference type="CDD" id="cd00761">
    <property type="entry name" value="Glyco_tranf_GTA_type"/>
    <property type="match status" value="1"/>
</dbReference>
<evidence type="ECO:0000259" key="1">
    <source>
        <dbReference type="Pfam" id="PF00535"/>
    </source>
</evidence>
<feature type="domain" description="TarS/TarP linker" evidence="2">
    <location>
        <begin position="220"/>
        <end position="308"/>
    </location>
</feature>
<dbReference type="PANTHER" id="PTHR43685:SF2">
    <property type="entry name" value="GLYCOSYLTRANSFERASE 2-LIKE DOMAIN-CONTAINING PROTEIN"/>
    <property type="match status" value="1"/>
</dbReference>
<sequence>MPQPKVSVIVPVYNCRTTLRRCVDSVLGQTLPGVELICVDDGSTDGSRALLASYDDPRLTVRYQPNSGGPGAPRNVGLTLAAGEFVQFLDADDWLDPRALELMVAMAEENGTDIVIGKYVGVGRNVPKRLFRKNVARTTVHDSPPDLYATLAPLKLFRRELIKDLRFAEGLLSHEDQEFTAKAYFRAGGVSVLADHDCYFWVEREDGTSVMQQGGAPDLDFFPAIGRVMRVVEENTEPGPARDRMLRRNFREEIMPRFGAAYLAADAEARAVTEEGALRLIRAHLTPGITASMAPFFRQVAHCLEHGLHRLLPEIVRYRLSDRTPALLAKDGLIYEVAPGFGELPDSCYDVTSRLPFRCELNRLSWDGGVLRVEVKAELPGGEFSDPVLVLRSRGESKRTHTVPLLGDRRERVAELDVAALRPAKGRWDVSVEARLGQVPISTRLAVGPVDLPGPAFLPVEGGRPLARLYATDFGNLSLEAGASDAAPDQPASAVVAGGRLEVSGRLPLGGGLGLRVLARQRGEDRVETADAALDGASFTARLPLRDWAPGTIWRLEYEIVDRDGTVSGVFTPRDLTGGRVGLRRTAKPYTTTKGSLAVQIGERSLYLAVPSLLGGLARRVLRPSRITPARTARGTRP</sequence>
<dbReference type="Proteomes" id="UP001501842">
    <property type="component" value="Unassembled WGS sequence"/>
</dbReference>